<proteinExistence type="predicted"/>
<protein>
    <recommendedName>
        <fullName evidence="3">DUF742 domain-containing protein</fullName>
    </recommendedName>
</protein>
<organism evidence="1 2">
    <name type="scientific">Pseudonocardia eucalypti</name>
    <dbReference type="NCBI Taxonomy" id="648755"/>
    <lineage>
        <taxon>Bacteria</taxon>
        <taxon>Bacillati</taxon>
        <taxon>Actinomycetota</taxon>
        <taxon>Actinomycetes</taxon>
        <taxon>Pseudonocardiales</taxon>
        <taxon>Pseudonocardiaceae</taxon>
        <taxon>Pseudonocardia</taxon>
    </lineage>
</organism>
<sequence>MSTVPNGHHAKNVPTFADVLDGYQLEDTWWSRRTGRHRRVEPDHGSEDWAEWQDQLEVETLVSTSPRGREQLIVLRLEQRAVVELCHLPRSVAEVAAVLRLPLSSTRGLLDEMAGRGLVAVHRSIAAQGGIPDLMWMERVLSGLRQI</sequence>
<accession>A0ABP9PN52</accession>
<comment type="caution">
    <text evidence="1">The sequence shown here is derived from an EMBL/GenBank/DDBJ whole genome shotgun (WGS) entry which is preliminary data.</text>
</comment>
<keyword evidence="2" id="KW-1185">Reference proteome</keyword>
<dbReference type="PANTHER" id="PTHR36221:SF1">
    <property type="entry name" value="DUF742 DOMAIN-CONTAINING PROTEIN"/>
    <property type="match status" value="1"/>
</dbReference>
<reference evidence="2" key="1">
    <citation type="journal article" date="2019" name="Int. J. Syst. Evol. Microbiol.">
        <title>The Global Catalogue of Microorganisms (GCM) 10K type strain sequencing project: providing services to taxonomists for standard genome sequencing and annotation.</title>
        <authorList>
            <consortium name="The Broad Institute Genomics Platform"/>
            <consortium name="The Broad Institute Genome Sequencing Center for Infectious Disease"/>
            <person name="Wu L."/>
            <person name="Ma J."/>
        </authorList>
    </citation>
    <scope>NUCLEOTIDE SEQUENCE [LARGE SCALE GENOMIC DNA]</scope>
    <source>
        <strain evidence="2">JCM 18303</strain>
    </source>
</reference>
<dbReference type="PANTHER" id="PTHR36221">
    <property type="entry name" value="DUF742 DOMAIN-CONTAINING PROTEIN"/>
    <property type="match status" value="1"/>
</dbReference>
<dbReference type="Proteomes" id="UP001428817">
    <property type="component" value="Unassembled WGS sequence"/>
</dbReference>
<dbReference type="InterPro" id="IPR007995">
    <property type="entry name" value="DUF742"/>
</dbReference>
<evidence type="ECO:0000313" key="2">
    <source>
        <dbReference type="Proteomes" id="UP001428817"/>
    </source>
</evidence>
<name>A0ABP9PN52_9PSEU</name>
<evidence type="ECO:0000313" key="1">
    <source>
        <dbReference type="EMBL" id="GAA5149408.1"/>
    </source>
</evidence>
<gene>
    <name evidence="1" type="ORF">GCM10023321_13210</name>
</gene>
<dbReference type="Pfam" id="PF05331">
    <property type="entry name" value="DUF742"/>
    <property type="match status" value="1"/>
</dbReference>
<dbReference type="EMBL" id="BAABJP010000004">
    <property type="protein sequence ID" value="GAA5149408.1"/>
    <property type="molecule type" value="Genomic_DNA"/>
</dbReference>
<evidence type="ECO:0008006" key="3">
    <source>
        <dbReference type="Google" id="ProtNLM"/>
    </source>
</evidence>
<dbReference type="RefSeq" id="WP_185062866.1">
    <property type="nucleotide sequence ID" value="NZ_BAABJP010000004.1"/>
</dbReference>